<organism evidence="1 2">
    <name type="scientific">Candidatus Buchananbacteria bacterium RIFCSPHIGHO2_01_FULL_44_11</name>
    <dbReference type="NCBI Taxonomy" id="1797535"/>
    <lineage>
        <taxon>Bacteria</taxon>
        <taxon>Candidatus Buchananiibacteriota</taxon>
    </lineage>
</organism>
<reference evidence="1 2" key="1">
    <citation type="journal article" date="2016" name="Nat. Commun.">
        <title>Thousands of microbial genomes shed light on interconnected biogeochemical processes in an aquifer system.</title>
        <authorList>
            <person name="Anantharaman K."/>
            <person name="Brown C.T."/>
            <person name="Hug L.A."/>
            <person name="Sharon I."/>
            <person name="Castelle C.J."/>
            <person name="Probst A.J."/>
            <person name="Thomas B.C."/>
            <person name="Singh A."/>
            <person name="Wilkins M.J."/>
            <person name="Karaoz U."/>
            <person name="Brodie E.L."/>
            <person name="Williams K.H."/>
            <person name="Hubbard S.S."/>
            <person name="Banfield J.F."/>
        </authorList>
    </citation>
    <scope>NUCLEOTIDE SEQUENCE [LARGE SCALE GENOMIC DNA]</scope>
</reference>
<accession>A0A1G1Y2D5</accession>
<dbReference type="STRING" id="1797535.A2744_03550"/>
<evidence type="ECO:0000313" key="1">
    <source>
        <dbReference type="EMBL" id="OGY46495.1"/>
    </source>
</evidence>
<dbReference type="AlphaFoldDB" id="A0A1G1Y2D5"/>
<comment type="caution">
    <text evidence="1">The sequence shown here is derived from an EMBL/GenBank/DDBJ whole genome shotgun (WGS) entry which is preliminary data.</text>
</comment>
<protein>
    <submittedName>
        <fullName evidence="1">Uncharacterized protein</fullName>
    </submittedName>
</protein>
<dbReference type="Proteomes" id="UP000178240">
    <property type="component" value="Unassembled WGS sequence"/>
</dbReference>
<gene>
    <name evidence="1" type="ORF">A2744_03550</name>
</gene>
<sequence length="168" mass="17924">MALIAFTTNSATTTARGATTDVGMTTQHLIIGSTDSARPGTASTHMTAYDGLTLAFGTDAEKTYTHVNNYATAGQTKIDDYFMFSTAPDSGRTYQMTGAIMTPTALAVVTDNQNLYQWTGGDRAWVIATARMTELIAQQEHFSALATSQYAVSTGTCVATPTRLPLRC</sequence>
<dbReference type="EMBL" id="MHIE01000003">
    <property type="protein sequence ID" value="OGY46495.1"/>
    <property type="molecule type" value="Genomic_DNA"/>
</dbReference>
<proteinExistence type="predicted"/>
<name>A0A1G1Y2D5_9BACT</name>
<evidence type="ECO:0000313" key="2">
    <source>
        <dbReference type="Proteomes" id="UP000178240"/>
    </source>
</evidence>